<dbReference type="AlphaFoldDB" id="A0AAN5BYZ6"/>
<evidence type="ECO:0000313" key="2">
    <source>
        <dbReference type="Proteomes" id="UP001328107"/>
    </source>
</evidence>
<name>A0AAN5BYZ6_9BILA</name>
<feature type="non-terminal residue" evidence="1">
    <location>
        <position position="206"/>
    </location>
</feature>
<protein>
    <submittedName>
        <fullName evidence="1">Uncharacterized protein</fullName>
    </submittedName>
</protein>
<evidence type="ECO:0000313" key="1">
    <source>
        <dbReference type="EMBL" id="GMR30483.1"/>
    </source>
</evidence>
<proteinExistence type="predicted"/>
<dbReference type="Proteomes" id="UP001328107">
    <property type="component" value="Unassembled WGS sequence"/>
</dbReference>
<keyword evidence="2" id="KW-1185">Reference proteome</keyword>
<dbReference type="EMBL" id="BTRK01000001">
    <property type="protein sequence ID" value="GMR30483.1"/>
    <property type="molecule type" value="Genomic_DNA"/>
</dbReference>
<feature type="non-terminal residue" evidence="1">
    <location>
        <position position="1"/>
    </location>
</feature>
<comment type="caution">
    <text evidence="1">The sequence shown here is derived from an EMBL/GenBank/DDBJ whole genome shotgun (WGS) entry which is preliminary data.</text>
</comment>
<reference evidence="2" key="1">
    <citation type="submission" date="2022-10" db="EMBL/GenBank/DDBJ databases">
        <title>Genome assembly of Pristionchus species.</title>
        <authorList>
            <person name="Yoshida K."/>
            <person name="Sommer R.J."/>
        </authorList>
    </citation>
    <scope>NUCLEOTIDE SEQUENCE [LARGE SCALE GENOMIC DNA]</scope>
    <source>
        <strain evidence="2">RS5460</strain>
    </source>
</reference>
<sequence>VKERRHQLRELAQIGTGRPRTAIITARTGLSASELKALGTDDTLRSVYRRGKRNDLDETAANTAPFVYQGSMSETEGKLRYLFHDSGATDPKRIVIYASDTQLEMLSKSTRISYDGTFASAPDPYGSVFSIHCEVLSRRSIPSGSRCLHDGWLRKQQEYRRILDLILQSPILATWAPIEAHCDFEQASRLAFRYYFPRIAIRICLF</sequence>
<gene>
    <name evidence="1" type="ORF">PMAYCL1PPCAC_00678</name>
</gene>
<accession>A0AAN5BYZ6</accession>
<organism evidence="1 2">
    <name type="scientific">Pristionchus mayeri</name>
    <dbReference type="NCBI Taxonomy" id="1317129"/>
    <lineage>
        <taxon>Eukaryota</taxon>
        <taxon>Metazoa</taxon>
        <taxon>Ecdysozoa</taxon>
        <taxon>Nematoda</taxon>
        <taxon>Chromadorea</taxon>
        <taxon>Rhabditida</taxon>
        <taxon>Rhabditina</taxon>
        <taxon>Diplogasteromorpha</taxon>
        <taxon>Diplogasteroidea</taxon>
        <taxon>Neodiplogasteridae</taxon>
        <taxon>Pristionchus</taxon>
    </lineage>
</organism>